<organism evidence="3 4">
    <name type="scientific">Lysobacter yangpyeongensis</name>
    <dbReference type="NCBI Taxonomy" id="346182"/>
    <lineage>
        <taxon>Bacteria</taxon>
        <taxon>Pseudomonadati</taxon>
        <taxon>Pseudomonadota</taxon>
        <taxon>Gammaproteobacteria</taxon>
        <taxon>Lysobacterales</taxon>
        <taxon>Lysobacteraceae</taxon>
        <taxon>Lysobacter</taxon>
    </lineage>
</organism>
<keyword evidence="1" id="KW-0732">Signal</keyword>
<evidence type="ECO:0000313" key="3">
    <source>
        <dbReference type="EMBL" id="MFC5569269.1"/>
    </source>
</evidence>
<evidence type="ECO:0000256" key="1">
    <source>
        <dbReference type="SAM" id="SignalP"/>
    </source>
</evidence>
<keyword evidence="4" id="KW-1185">Reference proteome</keyword>
<dbReference type="SUPFAM" id="SSF101874">
    <property type="entry name" value="YceI-like"/>
    <property type="match status" value="1"/>
</dbReference>
<dbReference type="InterPro" id="IPR036761">
    <property type="entry name" value="TTHA0802/YceI-like_sf"/>
</dbReference>
<dbReference type="PANTHER" id="PTHR34406:SF2">
    <property type="entry name" value="PERIPLASMIC PROTEIN"/>
    <property type="match status" value="1"/>
</dbReference>
<dbReference type="Pfam" id="PF04264">
    <property type="entry name" value="YceI"/>
    <property type="match status" value="1"/>
</dbReference>
<sequence length="192" mass="21102">MSLIRHAAAAFALFAALPALAAPVNYEIDPDHTFPSFEADHMGMSVWRGKFNRTTGTVSLDREAGTGTLAVEIDMDSIDFGLDALNKEMPKPEFFDTARHPKATYKGRLDGFVDGKPTKVVGELTLRGVTRPVTLDLKSFKCMQHPMFKRDWCGADAYATIDRSQFGIVAGKDWGFSMDVGLRIQVEALAAK</sequence>
<dbReference type="RefSeq" id="WP_386753254.1">
    <property type="nucleotide sequence ID" value="NZ_JBHSNM010000001.1"/>
</dbReference>
<dbReference type="PANTHER" id="PTHR34406">
    <property type="entry name" value="PROTEIN YCEI"/>
    <property type="match status" value="1"/>
</dbReference>
<dbReference type="InterPro" id="IPR007372">
    <property type="entry name" value="Lipid/polyisoprenoid-bd_YceI"/>
</dbReference>
<evidence type="ECO:0000259" key="2">
    <source>
        <dbReference type="SMART" id="SM00867"/>
    </source>
</evidence>
<evidence type="ECO:0000313" key="4">
    <source>
        <dbReference type="Proteomes" id="UP001596036"/>
    </source>
</evidence>
<feature type="domain" description="Lipid/polyisoprenoid-binding YceI-like" evidence="2">
    <location>
        <begin position="25"/>
        <end position="189"/>
    </location>
</feature>
<name>A0ABW0SKM0_9GAMM</name>
<accession>A0ABW0SKM0</accession>
<reference evidence="4" key="1">
    <citation type="journal article" date="2019" name="Int. J. Syst. Evol. Microbiol.">
        <title>The Global Catalogue of Microorganisms (GCM) 10K type strain sequencing project: providing services to taxonomists for standard genome sequencing and annotation.</title>
        <authorList>
            <consortium name="The Broad Institute Genomics Platform"/>
            <consortium name="The Broad Institute Genome Sequencing Center for Infectious Disease"/>
            <person name="Wu L."/>
            <person name="Ma J."/>
        </authorList>
    </citation>
    <scope>NUCLEOTIDE SEQUENCE [LARGE SCALE GENOMIC DNA]</scope>
    <source>
        <strain evidence="4">KACC 11407</strain>
    </source>
</reference>
<protein>
    <submittedName>
        <fullName evidence="3">YceI family protein</fullName>
    </submittedName>
</protein>
<dbReference type="Gene3D" id="2.40.128.110">
    <property type="entry name" value="Lipid/polyisoprenoid-binding, YceI-like"/>
    <property type="match status" value="1"/>
</dbReference>
<dbReference type="Proteomes" id="UP001596036">
    <property type="component" value="Unassembled WGS sequence"/>
</dbReference>
<dbReference type="EMBL" id="JBHSNM010000001">
    <property type="protein sequence ID" value="MFC5569269.1"/>
    <property type="molecule type" value="Genomic_DNA"/>
</dbReference>
<feature type="chain" id="PRO_5046989776" evidence="1">
    <location>
        <begin position="22"/>
        <end position="192"/>
    </location>
</feature>
<gene>
    <name evidence="3" type="ORF">ACFPN1_04190</name>
</gene>
<proteinExistence type="predicted"/>
<feature type="signal peptide" evidence="1">
    <location>
        <begin position="1"/>
        <end position="21"/>
    </location>
</feature>
<comment type="caution">
    <text evidence="3">The sequence shown here is derived from an EMBL/GenBank/DDBJ whole genome shotgun (WGS) entry which is preliminary data.</text>
</comment>
<dbReference type="SMART" id="SM00867">
    <property type="entry name" value="YceI"/>
    <property type="match status" value="1"/>
</dbReference>